<dbReference type="PANTHER" id="PTHR20908">
    <property type="entry name" value="LD15586P"/>
    <property type="match status" value="1"/>
</dbReference>
<dbReference type="Pfam" id="PF05705">
    <property type="entry name" value="DUF829"/>
    <property type="match status" value="1"/>
</dbReference>
<organism evidence="2 3">
    <name type="scientific">Mizuhopecten yessoensis</name>
    <name type="common">Japanese scallop</name>
    <name type="synonym">Patinopecten yessoensis</name>
    <dbReference type="NCBI Taxonomy" id="6573"/>
    <lineage>
        <taxon>Eukaryota</taxon>
        <taxon>Metazoa</taxon>
        <taxon>Spiralia</taxon>
        <taxon>Lophotrochozoa</taxon>
        <taxon>Mollusca</taxon>
        <taxon>Bivalvia</taxon>
        <taxon>Autobranchia</taxon>
        <taxon>Pteriomorphia</taxon>
        <taxon>Pectinida</taxon>
        <taxon>Pectinoidea</taxon>
        <taxon>Pectinidae</taxon>
        <taxon>Mizuhopecten</taxon>
    </lineage>
</organism>
<dbReference type="EMBL" id="NEDP02002573">
    <property type="protein sequence ID" value="OWF50533.1"/>
    <property type="molecule type" value="Genomic_DNA"/>
</dbReference>
<sequence>MQIETVNMAASIERVICRVESRIIVLVQRTCNFCTATQVGVSGVWTQKIDHNLELRAMKKDGVVQHARPLMLLFGWMGAKRKHMQKYEEYYLNRGYTVLTVSSSPIDILKPVRAQGIASKILNHIDDRSRNVGRQPILLHGFSVGGYLIAEFHVKLNSEKTIARDLIVAQVLDSPVDFDGIPKGFSTALTNNPALRFLIRNSLHLYMNMFRTSVLEFHKASEAFKYNKYCVPSLFLYSKADPVATLETVEGFINGFDQRKIPVQSKCWHDSPHVSHYYYYPREYTDILTSFLDTYTPGTADIEGRQDPDEDEGQRKMVV</sequence>
<name>A0A210QP67_MIZYE</name>
<dbReference type="InterPro" id="IPR008547">
    <property type="entry name" value="DUF829_TMEM53"/>
</dbReference>
<accession>A0A210QP67</accession>
<dbReference type="PANTHER" id="PTHR20908:SF1">
    <property type="entry name" value="LD15586P"/>
    <property type="match status" value="1"/>
</dbReference>
<proteinExistence type="predicted"/>
<dbReference type="Proteomes" id="UP000242188">
    <property type="component" value="Unassembled WGS sequence"/>
</dbReference>
<keyword evidence="2" id="KW-0812">Transmembrane</keyword>
<comment type="caution">
    <text evidence="2">The sequence shown here is derived from an EMBL/GenBank/DDBJ whole genome shotgun (WGS) entry which is preliminary data.</text>
</comment>
<gene>
    <name evidence="2" type="ORF">KP79_PYT18248</name>
</gene>
<dbReference type="AlphaFoldDB" id="A0A210QP67"/>
<keyword evidence="2" id="KW-0472">Membrane</keyword>
<evidence type="ECO:0000313" key="2">
    <source>
        <dbReference type="EMBL" id="OWF50533.1"/>
    </source>
</evidence>
<reference evidence="2 3" key="1">
    <citation type="journal article" date="2017" name="Nat. Ecol. Evol.">
        <title>Scallop genome provides insights into evolution of bilaterian karyotype and development.</title>
        <authorList>
            <person name="Wang S."/>
            <person name="Zhang J."/>
            <person name="Jiao W."/>
            <person name="Li J."/>
            <person name="Xun X."/>
            <person name="Sun Y."/>
            <person name="Guo X."/>
            <person name="Huan P."/>
            <person name="Dong B."/>
            <person name="Zhang L."/>
            <person name="Hu X."/>
            <person name="Sun X."/>
            <person name="Wang J."/>
            <person name="Zhao C."/>
            <person name="Wang Y."/>
            <person name="Wang D."/>
            <person name="Huang X."/>
            <person name="Wang R."/>
            <person name="Lv J."/>
            <person name="Li Y."/>
            <person name="Zhang Z."/>
            <person name="Liu B."/>
            <person name="Lu W."/>
            <person name="Hui Y."/>
            <person name="Liang J."/>
            <person name="Zhou Z."/>
            <person name="Hou R."/>
            <person name="Li X."/>
            <person name="Liu Y."/>
            <person name="Li H."/>
            <person name="Ning X."/>
            <person name="Lin Y."/>
            <person name="Zhao L."/>
            <person name="Xing Q."/>
            <person name="Dou J."/>
            <person name="Li Y."/>
            <person name="Mao J."/>
            <person name="Guo H."/>
            <person name="Dou H."/>
            <person name="Li T."/>
            <person name="Mu C."/>
            <person name="Jiang W."/>
            <person name="Fu Q."/>
            <person name="Fu X."/>
            <person name="Miao Y."/>
            <person name="Liu J."/>
            <person name="Yu Q."/>
            <person name="Li R."/>
            <person name="Liao H."/>
            <person name="Li X."/>
            <person name="Kong Y."/>
            <person name="Jiang Z."/>
            <person name="Chourrout D."/>
            <person name="Li R."/>
            <person name="Bao Z."/>
        </authorList>
    </citation>
    <scope>NUCLEOTIDE SEQUENCE [LARGE SCALE GENOMIC DNA]</scope>
    <source>
        <strain evidence="2 3">PY_sf001</strain>
    </source>
</reference>
<dbReference type="OrthoDB" id="77878at2759"/>
<protein>
    <submittedName>
        <fullName evidence="2">Transmembrane protein 53-B</fullName>
    </submittedName>
</protein>
<dbReference type="SUPFAM" id="SSF53474">
    <property type="entry name" value="alpha/beta-Hydrolases"/>
    <property type="match status" value="1"/>
</dbReference>
<evidence type="ECO:0000313" key="3">
    <source>
        <dbReference type="Proteomes" id="UP000242188"/>
    </source>
</evidence>
<evidence type="ECO:0000256" key="1">
    <source>
        <dbReference type="SAM" id="MobiDB-lite"/>
    </source>
</evidence>
<dbReference type="GO" id="GO:0017171">
    <property type="term" value="F:serine hydrolase activity"/>
    <property type="evidence" value="ECO:0007669"/>
    <property type="project" value="TreeGrafter"/>
</dbReference>
<dbReference type="InterPro" id="IPR029058">
    <property type="entry name" value="AB_hydrolase_fold"/>
</dbReference>
<keyword evidence="3" id="KW-1185">Reference proteome</keyword>
<feature type="region of interest" description="Disordered" evidence="1">
    <location>
        <begin position="299"/>
        <end position="319"/>
    </location>
</feature>
<dbReference type="Gene3D" id="3.40.50.1820">
    <property type="entry name" value="alpha/beta hydrolase"/>
    <property type="match status" value="1"/>
</dbReference>